<dbReference type="Proteomes" id="UP001558713">
    <property type="component" value="Unassembled WGS sequence"/>
</dbReference>
<keyword evidence="12" id="KW-1185">Reference proteome</keyword>
<dbReference type="GO" id="GO:0016020">
    <property type="term" value="C:membrane"/>
    <property type="evidence" value="ECO:0007669"/>
    <property type="project" value="UniProtKB-SubCell"/>
</dbReference>
<evidence type="ECO:0000313" key="12">
    <source>
        <dbReference type="Proteomes" id="UP001558713"/>
    </source>
</evidence>
<gene>
    <name evidence="11" type="ORF">V5N11_018866</name>
</gene>
<feature type="transmembrane region" description="Helical" evidence="9">
    <location>
        <begin position="268"/>
        <end position="293"/>
    </location>
</feature>
<keyword evidence="4 9" id="KW-0812">Transmembrane</keyword>
<evidence type="ECO:0000256" key="3">
    <source>
        <dbReference type="ARBA" id="ARBA00022448"/>
    </source>
</evidence>
<dbReference type="InterPro" id="IPR013525">
    <property type="entry name" value="ABC2_TM"/>
</dbReference>
<dbReference type="FunFam" id="3.40.50.300:FF:000665">
    <property type="entry name" value="ABC transporter A family member 2"/>
    <property type="match status" value="1"/>
</dbReference>
<reference evidence="11 12" key="1">
    <citation type="submission" date="2024-04" db="EMBL/GenBank/DDBJ databases">
        <title>Genome assembly C_amara_ONT_v2.</title>
        <authorList>
            <person name="Yant L."/>
            <person name="Moore C."/>
            <person name="Slenker M."/>
        </authorList>
    </citation>
    <scope>NUCLEOTIDE SEQUENCE [LARGE SCALE GENOMIC DNA]</scope>
    <source>
        <tissue evidence="11">Leaf</tissue>
    </source>
</reference>
<dbReference type="InterPro" id="IPR027417">
    <property type="entry name" value="P-loop_NTPase"/>
</dbReference>
<keyword evidence="8 9" id="KW-0472">Membrane</keyword>
<dbReference type="GO" id="GO:0005524">
    <property type="term" value="F:ATP binding"/>
    <property type="evidence" value="ECO:0007669"/>
    <property type="project" value="UniProtKB-KW"/>
</dbReference>
<evidence type="ECO:0000256" key="8">
    <source>
        <dbReference type="ARBA" id="ARBA00023136"/>
    </source>
</evidence>
<dbReference type="CDD" id="cd03263">
    <property type="entry name" value="ABC_subfamily_A"/>
    <property type="match status" value="1"/>
</dbReference>
<keyword evidence="5" id="KW-0547">Nucleotide-binding</keyword>
<evidence type="ECO:0000256" key="9">
    <source>
        <dbReference type="SAM" id="Phobius"/>
    </source>
</evidence>
<evidence type="ECO:0000256" key="5">
    <source>
        <dbReference type="ARBA" id="ARBA00022741"/>
    </source>
</evidence>
<evidence type="ECO:0000256" key="4">
    <source>
        <dbReference type="ARBA" id="ARBA00022692"/>
    </source>
</evidence>
<evidence type="ECO:0000256" key="1">
    <source>
        <dbReference type="ARBA" id="ARBA00004141"/>
    </source>
</evidence>
<evidence type="ECO:0000256" key="7">
    <source>
        <dbReference type="ARBA" id="ARBA00022989"/>
    </source>
</evidence>
<evidence type="ECO:0000256" key="2">
    <source>
        <dbReference type="ARBA" id="ARBA00008526"/>
    </source>
</evidence>
<evidence type="ECO:0000259" key="10">
    <source>
        <dbReference type="PROSITE" id="PS50893"/>
    </source>
</evidence>
<feature type="transmembrane region" description="Helical" evidence="9">
    <location>
        <begin position="31"/>
        <end position="49"/>
    </location>
</feature>
<dbReference type="Gene3D" id="3.40.50.300">
    <property type="entry name" value="P-loop containing nucleotide triphosphate hydrolases"/>
    <property type="match status" value="1"/>
</dbReference>
<dbReference type="PROSITE" id="PS50893">
    <property type="entry name" value="ABC_TRANSPORTER_2"/>
    <property type="match status" value="1"/>
</dbReference>
<name>A0ABD1AU45_CARAN</name>
<dbReference type="InterPro" id="IPR003439">
    <property type="entry name" value="ABC_transporter-like_ATP-bd"/>
</dbReference>
<dbReference type="InterPro" id="IPR026082">
    <property type="entry name" value="ABCA"/>
</dbReference>
<keyword evidence="7 9" id="KW-1133">Transmembrane helix</keyword>
<dbReference type="Pfam" id="PF00005">
    <property type="entry name" value="ABC_tran"/>
    <property type="match status" value="1"/>
</dbReference>
<protein>
    <submittedName>
        <fullName evidence="11">ABC transporter A family member 2</fullName>
    </submittedName>
</protein>
<organism evidence="11 12">
    <name type="scientific">Cardamine amara subsp. amara</name>
    <dbReference type="NCBI Taxonomy" id="228776"/>
    <lineage>
        <taxon>Eukaryota</taxon>
        <taxon>Viridiplantae</taxon>
        <taxon>Streptophyta</taxon>
        <taxon>Embryophyta</taxon>
        <taxon>Tracheophyta</taxon>
        <taxon>Spermatophyta</taxon>
        <taxon>Magnoliopsida</taxon>
        <taxon>eudicotyledons</taxon>
        <taxon>Gunneridae</taxon>
        <taxon>Pentapetalae</taxon>
        <taxon>rosids</taxon>
        <taxon>malvids</taxon>
        <taxon>Brassicales</taxon>
        <taxon>Brassicaceae</taxon>
        <taxon>Cardamineae</taxon>
        <taxon>Cardamine</taxon>
    </lineage>
</organism>
<comment type="subcellular location">
    <subcellularLocation>
        <location evidence="1">Membrane</location>
        <topology evidence="1">Multi-pass membrane protein</topology>
    </subcellularLocation>
</comment>
<keyword evidence="3" id="KW-0813">Transport</keyword>
<feature type="transmembrane region" description="Helical" evidence="9">
    <location>
        <begin position="336"/>
        <end position="361"/>
    </location>
</feature>
<dbReference type="InterPro" id="IPR017871">
    <property type="entry name" value="ABC_transporter-like_CS"/>
</dbReference>
<evidence type="ECO:0000256" key="6">
    <source>
        <dbReference type="ARBA" id="ARBA00022840"/>
    </source>
</evidence>
<dbReference type="PANTHER" id="PTHR19229">
    <property type="entry name" value="ATP-BINDING CASSETTE TRANSPORTER SUBFAMILY A ABCA"/>
    <property type="match status" value="1"/>
</dbReference>
<evidence type="ECO:0000313" key="11">
    <source>
        <dbReference type="EMBL" id="KAL1210257.1"/>
    </source>
</evidence>
<comment type="similarity">
    <text evidence="2">Belongs to the ABC transporter superfamily. ABCA family. CPR flippase (TC 3.A.1.211) subfamily.</text>
</comment>
<feature type="transmembrane region" description="Helical" evidence="9">
    <location>
        <begin position="231"/>
        <end position="248"/>
    </location>
</feature>
<dbReference type="EMBL" id="JBANAX010000395">
    <property type="protein sequence ID" value="KAL1210257.1"/>
    <property type="molecule type" value="Genomic_DNA"/>
</dbReference>
<dbReference type="InterPro" id="IPR056788">
    <property type="entry name" value="ABCA2/9/11_C"/>
</dbReference>
<feature type="transmembrane region" description="Helical" evidence="9">
    <location>
        <begin position="305"/>
        <end position="330"/>
    </location>
</feature>
<dbReference type="Pfam" id="PF25158">
    <property type="entry name" value="ABCA11_C"/>
    <property type="match status" value="1"/>
</dbReference>
<dbReference type="Pfam" id="PF12698">
    <property type="entry name" value="ABC2_membrane_3"/>
    <property type="match status" value="1"/>
</dbReference>
<dbReference type="InterPro" id="IPR003593">
    <property type="entry name" value="AAA+_ATPase"/>
</dbReference>
<feature type="transmembrane region" description="Helical" evidence="9">
    <location>
        <begin position="422"/>
        <end position="440"/>
    </location>
</feature>
<proteinExistence type="inferred from homology"/>
<dbReference type="SMART" id="SM00382">
    <property type="entry name" value="AAA"/>
    <property type="match status" value="1"/>
</dbReference>
<dbReference type="AlphaFoldDB" id="A0ABD1AU45"/>
<comment type="caution">
    <text evidence="11">The sequence shown here is derived from an EMBL/GenBank/DDBJ whole genome shotgun (WGS) entry which is preliminary data.</text>
</comment>
<dbReference type="PROSITE" id="PS00211">
    <property type="entry name" value="ABC_TRANSPORTER_1"/>
    <property type="match status" value="1"/>
</dbReference>
<keyword evidence="6" id="KW-0067">ATP-binding</keyword>
<feature type="domain" description="ABC transporter" evidence="10">
    <location>
        <begin position="518"/>
        <end position="763"/>
    </location>
</feature>
<dbReference type="PANTHER" id="PTHR19229:SF205">
    <property type="entry name" value="ABC TRANSPORTER A FAMILY MEMBER 1-RELATED"/>
    <property type="match status" value="1"/>
</dbReference>
<dbReference type="SUPFAM" id="SSF52540">
    <property type="entry name" value="P-loop containing nucleoside triphosphate hydrolases"/>
    <property type="match status" value="1"/>
</dbReference>
<accession>A0ABD1AU45</accession>
<sequence>MTLQKGLPLLWQQYTALFRKNLLLSWRSKRATFLQLFASFFFILLIFCIQEAMEKSFSSSTALKTVTDPTALISPPIPPCEDKFFVNLPCYDFVWSGNGSRRANQIVNAIIKNNPGRPIPTEKVLPFTGPDEVDAWLMANPLKVPGVLHFVERNATVISYGIQTNSTPEMNRGRFEDPTFKFQIPLQIAAEREIARSLIGDPNFNWVVGFKEFPHPTIEAIVALDTIGPTFFLAVAMFGFVLQISSLITEKELKLRQAMTMMGVFDTAYWLSWLTWEGILTAISALLIVLFGMMFQFDFFLKNSFAVVFLLFLLFQFNMIGLAFMLSAFISKSSSATTAGFFVFLVGFVTQLATSSGFPYAKNFSRTIRAIWSLFPPNTFSQGLKLLAAATSTPQDPGISWSKRAECAPNDDSDCVITINDVYLWLLGTFFLWFVLALYFDNIVPNASGVRKSIFYFLKPGYWTGRGGNRVEEGGICSCTGSVPPVDHVSPDDEDVLEEENFVRQHSMEGLVDPNIAVQIRGLAKTYPGTTKFGCCKCKKTSPFHALKGLWMNIAKDQLFCLLGPNGAGKTTTINCLTGLFPVTGGDALIYGNSIRSSVGMSNIRKMIGVCPQFDILWEALSGEEHLQLFASIKGLPPASINSIVEKSLEEVKLTEAGKIRAGSYSGGMKRRLSVAVSLIGDPKLVFLDEPTTGMDPITRRHVWDIIQETKKGRAIILTTHSMEEADILSDRIGIMAKGRLRCIGTSIRLKSRFGTGFIANISFVESNNQESNGNTRNGETGAADSREPLKKFFKDHLNVKPVEETKAFMTFVIPHDKENLLTGFFGELQDREIEFGISDIQLGLATLEEVFLNIARKAELESAAVDGTMVTLDLTSGSSVEIPVGARFVGIPGTETAENPRGVMVEVYWQQDESGSLCISGHSTEMPVPDIVPATDPVAPGRGGVNLLGRRGRRQQVQGIVIDPQFVSVSRTGSMSSRRSFSSQRFSL</sequence>